<dbReference type="SUPFAM" id="SSF53448">
    <property type="entry name" value="Nucleotide-diphospho-sugar transferases"/>
    <property type="match status" value="1"/>
</dbReference>
<evidence type="ECO:0000259" key="1">
    <source>
        <dbReference type="Pfam" id="PF00535"/>
    </source>
</evidence>
<dbReference type="PANTHER" id="PTHR22916">
    <property type="entry name" value="GLYCOSYLTRANSFERASE"/>
    <property type="match status" value="1"/>
</dbReference>
<feature type="domain" description="Glycosyltransferase 2-like" evidence="1">
    <location>
        <begin position="9"/>
        <end position="112"/>
    </location>
</feature>
<protein>
    <submittedName>
        <fullName evidence="2">Glycosyltransferase family 2 protein</fullName>
    </submittedName>
</protein>
<proteinExistence type="predicted"/>
<dbReference type="Proteomes" id="UP001065174">
    <property type="component" value="Chromosome"/>
</dbReference>
<sequence>MSNVKPLVSVIIAAYNAEKYIESAIESILNQTYTNTEIIVVDDGSTDQTASLVKQYPVTYYFQKNQGQPTALNFGISQSHGSFLAFNDADDLWSTDKLELQLEAFYSCADLEVSFGLVQQFISPELTKEQAARVHCPKDPMNGYSKQTMLIKKAAFNNIGSFNPSVRMGDFIEWFAMAKRNGVKYTMVDKVVAHRRLHLENMSIQQRDQRNNFAQILKRHLDAQKK</sequence>
<dbReference type="CDD" id="cd00761">
    <property type="entry name" value="Glyco_tranf_GTA_type"/>
    <property type="match status" value="1"/>
</dbReference>
<evidence type="ECO:0000313" key="2">
    <source>
        <dbReference type="EMBL" id="UXP32656.1"/>
    </source>
</evidence>
<keyword evidence="3" id="KW-1185">Reference proteome</keyword>
<dbReference type="RefSeq" id="WP_262310091.1">
    <property type="nucleotide sequence ID" value="NZ_CP106679.1"/>
</dbReference>
<dbReference type="Gene3D" id="3.90.550.10">
    <property type="entry name" value="Spore Coat Polysaccharide Biosynthesis Protein SpsA, Chain A"/>
    <property type="match status" value="1"/>
</dbReference>
<organism evidence="2 3">
    <name type="scientific">Reichenbachiella agarivorans</name>
    <dbReference type="NCBI Taxonomy" id="2979464"/>
    <lineage>
        <taxon>Bacteria</taxon>
        <taxon>Pseudomonadati</taxon>
        <taxon>Bacteroidota</taxon>
        <taxon>Cytophagia</taxon>
        <taxon>Cytophagales</taxon>
        <taxon>Reichenbachiellaceae</taxon>
        <taxon>Reichenbachiella</taxon>
    </lineage>
</organism>
<dbReference type="InterPro" id="IPR001173">
    <property type="entry name" value="Glyco_trans_2-like"/>
</dbReference>
<dbReference type="InterPro" id="IPR029044">
    <property type="entry name" value="Nucleotide-diphossugar_trans"/>
</dbReference>
<dbReference type="PANTHER" id="PTHR22916:SF3">
    <property type="entry name" value="UDP-GLCNAC:BETAGAL BETA-1,3-N-ACETYLGLUCOSAMINYLTRANSFERASE-LIKE PROTEIN 1"/>
    <property type="match status" value="1"/>
</dbReference>
<dbReference type="Pfam" id="PF00535">
    <property type="entry name" value="Glycos_transf_2"/>
    <property type="match status" value="1"/>
</dbReference>
<accession>A0ABY6CQ60</accession>
<gene>
    <name evidence="2" type="ORF">N6H18_01565</name>
</gene>
<dbReference type="EMBL" id="CP106679">
    <property type="protein sequence ID" value="UXP32656.1"/>
    <property type="molecule type" value="Genomic_DNA"/>
</dbReference>
<name>A0ABY6CQ60_9BACT</name>
<reference evidence="2" key="1">
    <citation type="submission" date="2022-09" db="EMBL/GenBank/DDBJ databases">
        <title>Comparative genomics and taxonomic characterization of three novel marine species of genus Reichenbachiella exhibiting antioxidant and polysaccharide degradation activities.</title>
        <authorList>
            <person name="Muhammad N."/>
            <person name="Lee Y.-J."/>
            <person name="Ko J."/>
            <person name="Kim S.-G."/>
        </authorList>
    </citation>
    <scope>NUCLEOTIDE SEQUENCE</scope>
    <source>
        <strain evidence="2">BKB1-1</strain>
    </source>
</reference>
<evidence type="ECO:0000313" key="3">
    <source>
        <dbReference type="Proteomes" id="UP001065174"/>
    </source>
</evidence>